<keyword evidence="4" id="KW-0808">Transferase</keyword>
<keyword evidence="3" id="KW-0597">Phosphoprotein</keyword>
<dbReference type="InterPro" id="IPR004358">
    <property type="entry name" value="Sig_transdc_His_kin-like_C"/>
</dbReference>
<dbReference type="Proteomes" id="UP000460412">
    <property type="component" value="Unassembled WGS sequence"/>
</dbReference>
<evidence type="ECO:0000256" key="1">
    <source>
        <dbReference type="ARBA" id="ARBA00000085"/>
    </source>
</evidence>
<dbReference type="SUPFAM" id="SSF55874">
    <property type="entry name" value="ATPase domain of HSP90 chaperone/DNA topoisomerase II/histidine kinase"/>
    <property type="match status" value="1"/>
</dbReference>
<name>A0A7X3MLW7_9FIRM</name>
<reference evidence="7 8" key="1">
    <citation type="submission" date="2019-12" db="EMBL/GenBank/DDBJ databases">
        <title>Sporaefaciens musculi gen. nov., sp. nov., a novel bacterium isolated from the caecum of an obese mouse.</title>
        <authorList>
            <person name="Rasmussen T.S."/>
            <person name="Streidl T."/>
            <person name="Hitch T.C.A."/>
            <person name="Wortmann E."/>
            <person name="Deptula P."/>
            <person name="Hansen M."/>
            <person name="Nielsen D.S."/>
            <person name="Clavel T."/>
            <person name="Vogensen F.K."/>
        </authorList>
    </citation>
    <scope>NUCLEOTIDE SEQUENCE [LARGE SCALE GENOMIC DNA]</scope>
    <source>
        <strain evidence="7 8">WCA-9-b2</strain>
    </source>
</reference>
<dbReference type="GO" id="GO:0000155">
    <property type="term" value="F:phosphorelay sensor kinase activity"/>
    <property type="evidence" value="ECO:0007669"/>
    <property type="project" value="TreeGrafter"/>
</dbReference>
<evidence type="ECO:0000313" key="8">
    <source>
        <dbReference type="Proteomes" id="UP000460412"/>
    </source>
</evidence>
<sequence length="65" mass="7050">MYGAGFAKEDLQNLFERFYRGKSSVAAGYGIGLALCKRIIVRQGGTVSAKNHPQGGAVFTIRFPK</sequence>
<keyword evidence="5" id="KW-0902">Two-component regulatory system</keyword>
<dbReference type="PANTHER" id="PTHR43547:SF2">
    <property type="entry name" value="HYBRID SIGNAL TRANSDUCTION HISTIDINE KINASE C"/>
    <property type="match status" value="1"/>
</dbReference>
<organism evidence="7 8">
    <name type="scientific">Sporofaciens musculi</name>
    <dbReference type="NCBI Taxonomy" id="2681861"/>
    <lineage>
        <taxon>Bacteria</taxon>
        <taxon>Bacillati</taxon>
        <taxon>Bacillota</taxon>
        <taxon>Clostridia</taxon>
        <taxon>Lachnospirales</taxon>
        <taxon>Lachnospiraceae</taxon>
        <taxon>Sporofaciens</taxon>
    </lineage>
</organism>
<dbReference type="EC" id="2.7.13.3" evidence="2"/>
<dbReference type="InterPro" id="IPR003594">
    <property type="entry name" value="HATPase_dom"/>
</dbReference>
<evidence type="ECO:0000256" key="3">
    <source>
        <dbReference type="ARBA" id="ARBA00022553"/>
    </source>
</evidence>
<evidence type="ECO:0000256" key="5">
    <source>
        <dbReference type="ARBA" id="ARBA00023012"/>
    </source>
</evidence>
<dbReference type="Gene3D" id="3.30.565.10">
    <property type="entry name" value="Histidine kinase-like ATPase, C-terminal domain"/>
    <property type="match status" value="1"/>
</dbReference>
<evidence type="ECO:0000256" key="2">
    <source>
        <dbReference type="ARBA" id="ARBA00012438"/>
    </source>
</evidence>
<evidence type="ECO:0000313" key="7">
    <source>
        <dbReference type="EMBL" id="MXP78856.1"/>
    </source>
</evidence>
<dbReference type="InterPro" id="IPR005467">
    <property type="entry name" value="His_kinase_dom"/>
</dbReference>
<comment type="caution">
    <text evidence="7">The sequence shown here is derived from an EMBL/GenBank/DDBJ whole genome shotgun (WGS) entry which is preliminary data.</text>
</comment>
<dbReference type="AlphaFoldDB" id="A0A7X3MLW7"/>
<dbReference type="PROSITE" id="PS50109">
    <property type="entry name" value="HIS_KIN"/>
    <property type="match status" value="1"/>
</dbReference>
<dbReference type="CDD" id="cd00075">
    <property type="entry name" value="HATPase"/>
    <property type="match status" value="1"/>
</dbReference>
<comment type="catalytic activity">
    <reaction evidence="1">
        <text>ATP + protein L-histidine = ADP + protein N-phospho-L-histidine.</text>
        <dbReference type="EC" id="2.7.13.3"/>
    </reaction>
</comment>
<keyword evidence="8" id="KW-1185">Reference proteome</keyword>
<keyword evidence="4" id="KW-0418">Kinase</keyword>
<evidence type="ECO:0000259" key="6">
    <source>
        <dbReference type="PROSITE" id="PS50109"/>
    </source>
</evidence>
<dbReference type="EMBL" id="WUQX01000001">
    <property type="protein sequence ID" value="MXP78856.1"/>
    <property type="molecule type" value="Genomic_DNA"/>
</dbReference>
<dbReference type="Pfam" id="PF02518">
    <property type="entry name" value="HATPase_c"/>
    <property type="match status" value="1"/>
</dbReference>
<evidence type="ECO:0000256" key="4">
    <source>
        <dbReference type="ARBA" id="ARBA00022777"/>
    </source>
</evidence>
<accession>A0A7X3MLW7</accession>
<dbReference type="PRINTS" id="PR00344">
    <property type="entry name" value="BCTRLSENSOR"/>
</dbReference>
<dbReference type="InterPro" id="IPR036890">
    <property type="entry name" value="HATPase_C_sf"/>
</dbReference>
<dbReference type="PANTHER" id="PTHR43547">
    <property type="entry name" value="TWO-COMPONENT HISTIDINE KINASE"/>
    <property type="match status" value="1"/>
</dbReference>
<protein>
    <recommendedName>
        <fullName evidence="2">histidine kinase</fullName>
        <ecNumber evidence="2">2.7.13.3</ecNumber>
    </recommendedName>
</protein>
<feature type="domain" description="Histidine kinase" evidence="6">
    <location>
        <begin position="1"/>
        <end position="65"/>
    </location>
</feature>
<gene>
    <name evidence="7" type="ORF">GN277_27030</name>
</gene>
<proteinExistence type="predicted"/>